<feature type="disulfide bond" evidence="10">
    <location>
        <begin position="89"/>
        <end position="180"/>
    </location>
</feature>
<dbReference type="InterPro" id="IPR033113">
    <property type="entry name" value="PLA2_histidine"/>
</dbReference>
<dbReference type="InterPro" id="IPR036444">
    <property type="entry name" value="PLipase_A2_dom_sf"/>
</dbReference>
<dbReference type="PROSITE" id="PS00119">
    <property type="entry name" value="PA2_ASP"/>
    <property type="match status" value="1"/>
</dbReference>
<evidence type="ECO:0000256" key="12">
    <source>
        <dbReference type="RuleBase" id="RU361236"/>
    </source>
</evidence>
<dbReference type="SMART" id="SM00085">
    <property type="entry name" value="PA2c"/>
    <property type="match status" value="1"/>
</dbReference>
<protein>
    <recommendedName>
        <fullName evidence="12">Phospholipase A2</fullName>
        <ecNumber evidence="12">3.1.1.4</ecNumber>
    </recommendedName>
</protein>
<dbReference type="GO" id="GO:0042130">
    <property type="term" value="P:negative regulation of T cell proliferation"/>
    <property type="evidence" value="ECO:0007669"/>
    <property type="project" value="TreeGrafter"/>
</dbReference>
<comment type="caution">
    <text evidence="14">The sequence shown here is derived from an EMBL/GenBank/DDBJ whole genome shotgun (WGS) entry which is preliminary data.</text>
</comment>
<dbReference type="GO" id="GO:0005509">
    <property type="term" value="F:calcium ion binding"/>
    <property type="evidence" value="ECO:0007669"/>
    <property type="project" value="InterPro"/>
</dbReference>
<evidence type="ECO:0000256" key="2">
    <source>
        <dbReference type="ARBA" id="ARBA00007056"/>
    </source>
</evidence>
<keyword evidence="12" id="KW-0378">Hydrolase</keyword>
<dbReference type="PANTHER" id="PTHR11716">
    <property type="entry name" value="PHOSPHOLIPASE A2 FAMILY MEMBER"/>
    <property type="match status" value="1"/>
</dbReference>
<dbReference type="GO" id="GO:0047498">
    <property type="term" value="F:calcium-dependent phospholipase A2 activity"/>
    <property type="evidence" value="ECO:0007669"/>
    <property type="project" value="TreeGrafter"/>
</dbReference>
<feature type="disulfide bond" evidence="10">
    <location>
        <begin position="106"/>
        <end position="160"/>
    </location>
</feature>
<dbReference type="FunFam" id="1.20.90.10:FF:000001">
    <property type="entry name" value="Basic phospholipase A2 homolog"/>
    <property type="match status" value="1"/>
</dbReference>
<feature type="active site" evidence="8">
    <location>
        <position position="110"/>
    </location>
</feature>
<comment type="catalytic activity">
    <reaction evidence="6">
        <text>1-hexadecanoyl-2-(9Z-octadecenoyl)-sn-glycero-3-phosphocholine + H2O = 1-hexadecanoyl-sn-glycero-3-phosphocholine + (9Z)-octadecenoate + H(+)</text>
        <dbReference type="Rhea" id="RHEA:38779"/>
        <dbReference type="ChEBI" id="CHEBI:15377"/>
        <dbReference type="ChEBI" id="CHEBI:15378"/>
        <dbReference type="ChEBI" id="CHEBI:30823"/>
        <dbReference type="ChEBI" id="CHEBI:72998"/>
        <dbReference type="ChEBI" id="CHEBI:73001"/>
    </reaction>
    <physiologicalReaction direction="left-to-right" evidence="6">
        <dbReference type="Rhea" id="RHEA:38780"/>
    </physiologicalReaction>
</comment>
<feature type="disulfide bond" evidence="10">
    <location>
        <begin position="113"/>
        <end position="153"/>
    </location>
</feature>
<dbReference type="Gene3D" id="1.20.90.10">
    <property type="entry name" value="Phospholipase A2 domain"/>
    <property type="match status" value="1"/>
</dbReference>
<dbReference type="EC" id="3.1.1.4" evidence="12"/>
<evidence type="ECO:0000256" key="5">
    <source>
        <dbReference type="ARBA" id="ARBA00023157"/>
    </source>
</evidence>
<proteinExistence type="inferred from homology"/>
<dbReference type="Proteomes" id="UP000710432">
    <property type="component" value="Unassembled WGS sequence"/>
</dbReference>
<keyword evidence="3 12" id="KW-0964">Secreted</keyword>
<evidence type="ECO:0000256" key="7">
    <source>
        <dbReference type="ARBA" id="ARBA00049039"/>
    </source>
</evidence>
<dbReference type="AlphaFoldDB" id="A0A8J6KUB3"/>
<dbReference type="EMBL" id="JAATJU010025600">
    <property type="protein sequence ID" value="KAH0503107.1"/>
    <property type="molecule type" value="Genomic_DNA"/>
</dbReference>
<keyword evidence="4 9" id="KW-0106">Calcium</keyword>
<feature type="binding site" evidence="9">
    <location>
        <position position="111"/>
    </location>
    <ligand>
        <name>Ca(2+)</name>
        <dbReference type="ChEBI" id="CHEBI:29108"/>
    </ligand>
</feature>
<dbReference type="GO" id="GO:0016042">
    <property type="term" value="P:lipid catabolic process"/>
    <property type="evidence" value="ECO:0007669"/>
    <property type="project" value="InterPro"/>
</dbReference>
<comment type="catalytic activity">
    <reaction evidence="12">
        <text>a 1,2-diacyl-sn-glycero-3-phosphocholine + H2O = a 1-acyl-sn-glycero-3-phosphocholine + a fatty acid + H(+)</text>
        <dbReference type="Rhea" id="RHEA:15801"/>
        <dbReference type="ChEBI" id="CHEBI:15377"/>
        <dbReference type="ChEBI" id="CHEBI:15378"/>
        <dbReference type="ChEBI" id="CHEBI:28868"/>
        <dbReference type="ChEBI" id="CHEBI:57643"/>
        <dbReference type="ChEBI" id="CHEBI:58168"/>
        <dbReference type="EC" id="3.1.1.4"/>
    </reaction>
</comment>
<feature type="binding site" evidence="9">
    <location>
        <position position="92"/>
    </location>
    <ligand>
        <name>Ca(2+)</name>
        <dbReference type="ChEBI" id="CHEBI:29108"/>
    </ligand>
</feature>
<dbReference type="GO" id="GO:0050482">
    <property type="term" value="P:arachidonate secretion"/>
    <property type="evidence" value="ECO:0007669"/>
    <property type="project" value="InterPro"/>
</dbReference>
<dbReference type="GO" id="GO:0005576">
    <property type="term" value="C:extracellular region"/>
    <property type="evidence" value="ECO:0007669"/>
    <property type="project" value="UniProtKB-SubCell"/>
</dbReference>
<dbReference type="InterPro" id="IPR033112">
    <property type="entry name" value="PLA2_Asp_AS"/>
</dbReference>
<feature type="binding site" evidence="9">
    <location>
        <position position="90"/>
    </location>
    <ligand>
        <name>Ca(2+)</name>
        <dbReference type="ChEBI" id="CHEBI:29108"/>
    </ligand>
</feature>
<dbReference type="InterPro" id="IPR001211">
    <property type="entry name" value="PLA2"/>
</dbReference>
<comment type="subcellular location">
    <subcellularLocation>
        <location evidence="1 12">Secreted</location>
    </subcellularLocation>
</comment>
<dbReference type="Pfam" id="PF00068">
    <property type="entry name" value="Phospholip_A2_1"/>
    <property type="match status" value="1"/>
</dbReference>
<evidence type="ECO:0000256" key="1">
    <source>
        <dbReference type="ARBA" id="ARBA00004613"/>
    </source>
</evidence>
<feature type="disulfide bond" evidence="10">
    <location>
        <begin position="122"/>
        <end position="146"/>
    </location>
</feature>
<evidence type="ECO:0000256" key="8">
    <source>
        <dbReference type="PIRSR" id="PIRSR601211-1"/>
    </source>
</evidence>
<keyword evidence="12" id="KW-0443">Lipid metabolism</keyword>
<comment type="catalytic activity">
    <reaction evidence="7">
        <text>1-hexadecanoyl-2-(9Z,12Z-octadecadienoyl)-sn-glycero-3-phosphoethanolamine + H2O = 1-hexadecanoyl-sn-glycero-3-phosphoethanolamine + (9Z,12Z)-octadecadienoate + H(+)</text>
        <dbReference type="Rhea" id="RHEA:40815"/>
        <dbReference type="ChEBI" id="CHEBI:15377"/>
        <dbReference type="ChEBI" id="CHEBI:15378"/>
        <dbReference type="ChEBI" id="CHEBI:30245"/>
        <dbReference type="ChEBI" id="CHEBI:73004"/>
        <dbReference type="ChEBI" id="CHEBI:73008"/>
    </reaction>
    <physiologicalReaction direction="left-to-right" evidence="7">
        <dbReference type="Rhea" id="RHEA:40816"/>
    </physiologicalReaction>
</comment>
<evidence type="ECO:0000256" key="4">
    <source>
        <dbReference type="ARBA" id="ARBA00022837"/>
    </source>
</evidence>
<keyword evidence="5 10" id="KW-1015">Disulfide bond</keyword>
<evidence type="ECO:0000313" key="15">
    <source>
        <dbReference type="Proteomes" id="UP000710432"/>
    </source>
</evidence>
<dbReference type="InterPro" id="IPR016090">
    <property type="entry name" value="PLA2-like_dom"/>
</dbReference>
<dbReference type="CDD" id="cd00125">
    <property type="entry name" value="PLA2c"/>
    <property type="match status" value="1"/>
</dbReference>
<dbReference type="PROSITE" id="PS00118">
    <property type="entry name" value="PA2_HIS"/>
    <property type="match status" value="1"/>
</dbReference>
<dbReference type="PRINTS" id="PR00389">
    <property type="entry name" value="PHPHLIPASEA2"/>
</dbReference>
<feature type="disulfide bond" evidence="10">
    <location>
        <begin position="91"/>
        <end position="107"/>
    </location>
</feature>
<evidence type="ECO:0000313" key="14">
    <source>
        <dbReference type="EMBL" id="KAH0503107.1"/>
    </source>
</evidence>
<feature type="active site" evidence="8">
    <location>
        <position position="154"/>
    </location>
</feature>
<reference evidence="14" key="1">
    <citation type="submission" date="2020-03" db="EMBL/GenBank/DDBJ databases">
        <title>Studies in the Genomics of Life Span.</title>
        <authorList>
            <person name="Glass D."/>
        </authorList>
    </citation>
    <scope>NUCLEOTIDE SEQUENCE</scope>
    <source>
        <strain evidence="14">LTLLF</strain>
        <tissue evidence="14">Muscle</tissue>
    </source>
</reference>
<sequence>MGRGKKGDQQPLKLRDLCLSLSSVLTGRTKISAKALISLGPRVCADGHGAVAGFGYCVPAVPGGFLELKSMIEEVTGKDPIMNYGFYGCYCGWGGKGTPKDGTDRCCWVHDRCYGELEEKGCGIRTQAYDYRVKRGQVICEYGSFCSTRLCACDRMLVYCLRRNLWSYNPYYQYYPNFLC</sequence>
<dbReference type="GO" id="GO:0006644">
    <property type="term" value="P:phospholipid metabolic process"/>
    <property type="evidence" value="ECO:0007669"/>
    <property type="project" value="InterPro"/>
</dbReference>
<comment type="cofactor">
    <cofactor evidence="9">
        <name>Ca(2+)</name>
        <dbReference type="ChEBI" id="CHEBI:29108"/>
    </cofactor>
    <text evidence="9">Binds 1 Ca(2+) ion per subunit.</text>
</comment>
<evidence type="ECO:0000259" key="13">
    <source>
        <dbReference type="SMART" id="SM00085"/>
    </source>
</evidence>
<dbReference type="GO" id="GO:0005543">
    <property type="term" value="F:phospholipid binding"/>
    <property type="evidence" value="ECO:0007669"/>
    <property type="project" value="TreeGrafter"/>
</dbReference>
<evidence type="ECO:0000256" key="3">
    <source>
        <dbReference type="ARBA" id="ARBA00022525"/>
    </source>
</evidence>
<organism evidence="14 15">
    <name type="scientific">Microtus ochrogaster</name>
    <name type="common">Prairie vole</name>
    <dbReference type="NCBI Taxonomy" id="79684"/>
    <lineage>
        <taxon>Eukaryota</taxon>
        <taxon>Metazoa</taxon>
        <taxon>Chordata</taxon>
        <taxon>Craniata</taxon>
        <taxon>Vertebrata</taxon>
        <taxon>Euteleostomi</taxon>
        <taxon>Mammalia</taxon>
        <taxon>Eutheria</taxon>
        <taxon>Euarchontoglires</taxon>
        <taxon>Glires</taxon>
        <taxon>Rodentia</taxon>
        <taxon>Myomorpha</taxon>
        <taxon>Muroidea</taxon>
        <taxon>Cricetidae</taxon>
        <taxon>Arvicolinae</taxon>
        <taxon>Microtus</taxon>
    </lineage>
</organism>
<comment type="similarity">
    <text evidence="2 11">Belongs to the phospholipase A2 family.</text>
</comment>
<feature type="binding site" evidence="9">
    <location>
        <position position="94"/>
    </location>
    <ligand>
        <name>Ca(2+)</name>
        <dbReference type="ChEBI" id="CHEBI:29108"/>
    </ligand>
</feature>
<dbReference type="PANTHER" id="PTHR11716:SF10">
    <property type="entry name" value="PHOSPHOLIPASE A2 GROUP V"/>
    <property type="match status" value="1"/>
</dbReference>
<evidence type="ECO:0000256" key="6">
    <source>
        <dbReference type="ARBA" id="ARBA00048699"/>
    </source>
</evidence>
<evidence type="ECO:0000256" key="11">
    <source>
        <dbReference type="RuleBase" id="RU003654"/>
    </source>
</evidence>
<dbReference type="SUPFAM" id="SSF48619">
    <property type="entry name" value="Phospholipase A2, PLA2"/>
    <property type="match status" value="1"/>
</dbReference>
<name>A0A8J6KUB3_MICOH</name>
<feature type="domain" description="Phospholipase A2-like central" evidence="13">
    <location>
        <begin position="64"/>
        <end position="180"/>
    </location>
</feature>
<feature type="disulfide bond" evidence="10">
    <location>
        <begin position="140"/>
        <end position="151"/>
    </location>
</feature>
<evidence type="ECO:0000256" key="10">
    <source>
        <dbReference type="PIRSR" id="PIRSR601211-3"/>
    </source>
</evidence>
<accession>A0A8J6KUB3</accession>
<gene>
    <name evidence="14" type="ORF">LTLLF_187935</name>
</gene>
<keyword evidence="9" id="KW-0479">Metal-binding</keyword>
<evidence type="ECO:0000256" key="9">
    <source>
        <dbReference type="PIRSR" id="PIRSR601211-2"/>
    </source>
</evidence>